<dbReference type="WBParaSite" id="HPBE_0001702101-mRNA-1">
    <property type="protein sequence ID" value="HPBE_0001702101-mRNA-1"/>
    <property type="gene ID" value="HPBE_0001702101"/>
</dbReference>
<accession>A0A183G5T7</accession>
<name>A0A183G5T7_HELPZ</name>
<proteinExistence type="predicted"/>
<gene>
    <name evidence="1" type="ORF">HPBE_LOCUS17020</name>
</gene>
<dbReference type="EMBL" id="UZAH01029752">
    <property type="protein sequence ID" value="VDP07707.1"/>
    <property type="molecule type" value="Genomic_DNA"/>
</dbReference>
<reference evidence="1 2" key="1">
    <citation type="submission" date="2018-11" db="EMBL/GenBank/DDBJ databases">
        <authorList>
            <consortium name="Pathogen Informatics"/>
        </authorList>
    </citation>
    <scope>NUCLEOTIDE SEQUENCE [LARGE SCALE GENOMIC DNA]</scope>
</reference>
<dbReference type="Gene3D" id="2.30.38.10">
    <property type="entry name" value="Luciferase, Domain 3"/>
    <property type="match status" value="1"/>
</dbReference>
<organism evidence="2 3">
    <name type="scientific">Heligmosomoides polygyrus</name>
    <name type="common">Parasitic roundworm</name>
    <dbReference type="NCBI Taxonomy" id="6339"/>
    <lineage>
        <taxon>Eukaryota</taxon>
        <taxon>Metazoa</taxon>
        <taxon>Ecdysozoa</taxon>
        <taxon>Nematoda</taxon>
        <taxon>Chromadorea</taxon>
        <taxon>Rhabditida</taxon>
        <taxon>Rhabditina</taxon>
        <taxon>Rhabditomorpha</taxon>
        <taxon>Strongyloidea</taxon>
        <taxon>Heligmosomidae</taxon>
        <taxon>Heligmosomoides</taxon>
    </lineage>
</organism>
<sequence>MPPALGLDETKQRKYPSPVRISKRGKIYLLQTNLNSKANEKGELCVGGPTDTQGYVNEGNGGVVVDEDGWYHTGLELFS</sequence>
<accession>A0A3P8A1M5</accession>
<evidence type="ECO:0000313" key="3">
    <source>
        <dbReference type="WBParaSite" id="HPBE_0001702101-mRNA-1"/>
    </source>
</evidence>
<keyword evidence="2" id="KW-1185">Reference proteome</keyword>
<evidence type="ECO:0000313" key="2">
    <source>
        <dbReference type="Proteomes" id="UP000050761"/>
    </source>
</evidence>
<reference evidence="3" key="2">
    <citation type="submission" date="2019-09" db="UniProtKB">
        <authorList>
            <consortium name="WormBaseParasite"/>
        </authorList>
    </citation>
    <scope>IDENTIFICATION</scope>
</reference>
<dbReference type="Proteomes" id="UP000050761">
    <property type="component" value="Unassembled WGS sequence"/>
</dbReference>
<dbReference type="SUPFAM" id="SSF56801">
    <property type="entry name" value="Acetyl-CoA synthetase-like"/>
    <property type="match status" value="1"/>
</dbReference>
<evidence type="ECO:0000313" key="1">
    <source>
        <dbReference type="EMBL" id="VDP07707.1"/>
    </source>
</evidence>
<dbReference type="AlphaFoldDB" id="A0A183G5T7"/>
<protein>
    <submittedName>
        <fullName evidence="3">AMP-binding domain-containing protein</fullName>
    </submittedName>
</protein>